<evidence type="ECO:0000313" key="4">
    <source>
        <dbReference type="Proteomes" id="UP000001933"/>
    </source>
</evidence>
<dbReference type="Proteomes" id="UP000001933">
    <property type="component" value="Chromosome"/>
</dbReference>
<evidence type="ECO:0000256" key="1">
    <source>
        <dbReference type="SAM" id="MobiDB-lite"/>
    </source>
</evidence>
<dbReference type="AlphaFoldDB" id="Q2LQV8"/>
<sequence length="119" mass="14127">MSSEWGKEGRKQPSTAQLKQTKKQTLIRYKKTNHLAFKIITLLFLSGRYLLQRLFLGQIDFRKKKLILTKDAGLILITEKITPIFSIMRLFLYVLLTHETRICNQHLNSFRISFQPFQR</sequence>
<gene>
    <name evidence="3" type="ORF">SYN_02259</name>
</gene>
<feature type="compositionally biased region" description="Basic and acidic residues" evidence="1">
    <location>
        <begin position="1"/>
        <end position="11"/>
    </location>
</feature>
<protein>
    <submittedName>
        <fullName evidence="3">Hypothetical membrane protein</fullName>
    </submittedName>
</protein>
<organism evidence="3 4">
    <name type="scientific">Syntrophus aciditrophicus (strain SB)</name>
    <dbReference type="NCBI Taxonomy" id="56780"/>
    <lineage>
        <taxon>Bacteria</taxon>
        <taxon>Pseudomonadati</taxon>
        <taxon>Thermodesulfobacteriota</taxon>
        <taxon>Syntrophia</taxon>
        <taxon>Syntrophales</taxon>
        <taxon>Syntrophaceae</taxon>
        <taxon>Syntrophus</taxon>
    </lineage>
</organism>
<proteinExistence type="predicted"/>
<feature type="region of interest" description="Disordered" evidence="1">
    <location>
        <begin position="1"/>
        <end position="21"/>
    </location>
</feature>
<keyword evidence="4" id="KW-1185">Reference proteome</keyword>
<evidence type="ECO:0000256" key="2">
    <source>
        <dbReference type="SAM" id="Phobius"/>
    </source>
</evidence>
<keyword evidence="2" id="KW-0812">Transmembrane</keyword>
<feature type="transmembrane region" description="Helical" evidence="2">
    <location>
        <begin position="72"/>
        <end position="96"/>
    </location>
</feature>
<dbReference type="KEGG" id="sat:SYN_02259"/>
<dbReference type="EMBL" id="CP000252">
    <property type="protein sequence ID" value="ABC76465.1"/>
    <property type="molecule type" value="Genomic_DNA"/>
</dbReference>
<feature type="transmembrane region" description="Helical" evidence="2">
    <location>
        <begin position="35"/>
        <end position="51"/>
    </location>
</feature>
<reference evidence="3 4" key="1">
    <citation type="journal article" date="2007" name="Proc. Natl. Acad. Sci. U.S.A.">
        <title>The genome of Syntrophus aciditrophicus: life at the thermodynamic limit of microbial growth.</title>
        <authorList>
            <person name="McInerney M.J."/>
            <person name="Rohlin L."/>
            <person name="Mouttaki H."/>
            <person name="Kim U."/>
            <person name="Krupp R.S."/>
            <person name="Rios-Hernandez L."/>
            <person name="Sieber J."/>
            <person name="Struchtemeyer C.G."/>
            <person name="Bhattacharyya A."/>
            <person name="Campbell J.W."/>
            <person name="Gunsalus R.P."/>
        </authorList>
    </citation>
    <scope>NUCLEOTIDE SEQUENCE [LARGE SCALE GENOMIC DNA]</scope>
    <source>
        <strain evidence="3 4">SB</strain>
    </source>
</reference>
<dbReference type="HOGENOM" id="CLU_2060234_0_0_7"/>
<keyword evidence="2" id="KW-0472">Membrane</keyword>
<dbReference type="InParanoid" id="Q2LQV8"/>
<keyword evidence="2" id="KW-1133">Transmembrane helix</keyword>
<evidence type="ECO:0000313" key="3">
    <source>
        <dbReference type="EMBL" id="ABC76465.1"/>
    </source>
</evidence>
<name>Q2LQV8_SYNAS</name>
<accession>Q2LQV8</accession>